<name>A0ABW5SNX3_9BACL</name>
<dbReference type="Pfam" id="PF16925">
    <property type="entry name" value="TetR_C_13"/>
    <property type="match status" value="1"/>
</dbReference>
<accession>A0ABW5SNX3</accession>
<keyword evidence="1" id="KW-0805">Transcription regulation</keyword>
<evidence type="ECO:0000256" key="1">
    <source>
        <dbReference type="ARBA" id="ARBA00023015"/>
    </source>
</evidence>
<dbReference type="EMBL" id="JBHUMJ010000002">
    <property type="protein sequence ID" value="MFD2700963.1"/>
    <property type="molecule type" value="Genomic_DNA"/>
</dbReference>
<dbReference type="SUPFAM" id="SSF46689">
    <property type="entry name" value="Homeodomain-like"/>
    <property type="match status" value="1"/>
</dbReference>
<evidence type="ECO:0000313" key="6">
    <source>
        <dbReference type="EMBL" id="MFD2700963.1"/>
    </source>
</evidence>
<evidence type="ECO:0000256" key="2">
    <source>
        <dbReference type="ARBA" id="ARBA00023125"/>
    </source>
</evidence>
<gene>
    <name evidence="6" type="ORF">ACFSVM_10830</name>
</gene>
<dbReference type="PANTHER" id="PTHR47506">
    <property type="entry name" value="TRANSCRIPTIONAL REGULATORY PROTEIN"/>
    <property type="match status" value="1"/>
</dbReference>
<dbReference type="SUPFAM" id="SSF48498">
    <property type="entry name" value="Tetracyclin repressor-like, C-terminal domain"/>
    <property type="match status" value="1"/>
</dbReference>
<dbReference type="PROSITE" id="PS50977">
    <property type="entry name" value="HTH_TETR_2"/>
    <property type="match status" value="1"/>
</dbReference>
<dbReference type="Pfam" id="PF00440">
    <property type="entry name" value="TetR_N"/>
    <property type="match status" value="1"/>
</dbReference>
<protein>
    <submittedName>
        <fullName evidence="6">TetR/AcrR family transcriptional regulator</fullName>
    </submittedName>
</protein>
<dbReference type="InterPro" id="IPR009057">
    <property type="entry name" value="Homeodomain-like_sf"/>
</dbReference>
<comment type="caution">
    <text evidence="6">The sequence shown here is derived from an EMBL/GenBank/DDBJ whole genome shotgun (WGS) entry which is preliminary data.</text>
</comment>
<dbReference type="Proteomes" id="UP001597540">
    <property type="component" value="Unassembled WGS sequence"/>
</dbReference>
<organism evidence="6 7">
    <name type="scientific">Paenibacillus shunpengii</name>
    <dbReference type="NCBI Taxonomy" id="2054424"/>
    <lineage>
        <taxon>Bacteria</taxon>
        <taxon>Bacillati</taxon>
        <taxon>Bacillota</taxon>
        <taxon>Bacilli</taxon>
        <taxon>Bacillales</taxon>
        <taxon>Paenibacillaceae</taxon>
        <taxon>Paenibacillus</taxon>
    </lineage>
</organism>
<proteinExistence type="predicted"/>
<dbReference type="RefSeq" id="WP_379262052.1">
    <property type="nucleotide sequence ID" value="NZ_JBHUMJ010000002.1"/>
</dbReference>
<dbReference type="InterPro" id="IPR011075">
    <property type="entry name" value="TetR_C"/>
</dbReference>
<dbReference type="InterPro" id="IPR001647">
    <property type="entry name" value="HTH_TetR"/>
</dbReference>
<evidence type="ECO:0000259" key="5">
    <source>
        <dbReference type="PROSITE" id="PS50977"/>
    </source>
</evidence>
<feature type="DNA-binding region" description="H-T-H motif" evidence="4">
    <location>
        <begin position="29"/>
        <end position="48"/>
    </location>
</feature>
<keyword evidence="7" id="KW-1185">Reference proteome</keyword>
<dbReference type="Gene3D" id="1.10.357.10">
    <property type="entry name" value="Tetracycline Repressor, domain 2"/>
    <property type="match status" value="1"/>
</dbReference>
<evidence type="ECO:0000256" key="3">
    <source>
        <dbReference type="ARBA" id="ARBA00023163"/>
    </source>
</evidence>
<feature type="domain" description="HTH tetR-type" evidence="5">
    <location>
        <begin position="6"/>
        <end position="66"/>
    </location>
</feature>
<reference evidence="7" key="1">
    <citation type="journal article" date="2019" name="Int. J. Syst. Evol. Microbiol.">
        <title>The Global Catalogue of Microorganisms (GCM) 10K type strain sequencing project: providing services to taxonomists for standard genome sequencing and annotation.</title>
        <authorList>
            <consortium name="The Broad Institute Genomics Platform"/>
            <consortium name="The Broad Institute Genome Sequencing Center for Infectious Disease"/>
            <person name="Wu L."/>
            <person name="Ma J."/>
        </authorList>
    </citation>
    <scope>NUCLEOTIDE SEQUENCE [LARGE SCALE GENOMIC DNA]</scope>
    <source>
        <strain evidence="7">KCTC 33849</strain>
    </source>
</reference>
<dbReference type="PANTHER" id="PTHR47506:SF1">
    <property type="entry name" value="HTH-TYPE TRANSCRIPTIONAL REGULATOR YJDC"/>
    <property type="match status" value="1"/>
</dbReference>
<dbReference type="Gene3D" id="1.10.10.60">
    <property type="entry name" value="Homeodomain-like"/>
    <property type="match status" value="1"/>
</dbReference>
<keyword evidence="3" id="KW-0804">Transcription</keyword>
<evidence type="ECO:0000256" key="4">
    <source>
        <dbReference type="PROSITE-ProRule" id="PRU00335"/>
    </source>
</evidence>
<keyword evidence="2 4" id="KW-0238">DNA-binding</keyword>
<dbReference type="InterPro" id="IPR036271">
    <property type="entry name" value="Tet_transcr_reg_TetR-rel_C_sf"/>
</dbReference>
<sequence>MARNKEFDTTIVLHKAMEVFGHYGYAGTSLQILLDGLGIARQSLYDTYGTKRDLFIKAVKYYVNEKSSSVVAYLEQSAHVKEAINHIFGTIVEALTDEKRRNECFILNSAIDQIPHDHEIAEIFVQDKLLLEQAIYEALIRGQKQGEFDPNVDLRELAAYLYHARYALTQSAKMTKDPIVITQIAKITLDILNR</sequence>
<evidence type="ECO:0000313" key="7">
    <source>
        <dbReference type="Proteomes" id="UP001597540"/>
    </source>
</evidence>